<name>S4VSM8_9VIRU</name>
<reference evidence="2 3" key="1">
    <citation type="journal article" date="2013" name="Science">
        <title>Pandoraviruses: amoeba viruses with genomes up to 2.5 Mb reaching that of parasitic eukaryotes.</title>
        <authorList>
            <person name="Philippe N."/>
            <person name="Legendre M."/>
            <person name="Doutre G."/>
            <person name="Coute Y."/>
            <person name="Poirot O."/>
            <person name="Lescot M."/>
            <person name="Arslan D."/>
            <person name="Seltzer V."/>
            <person name="Bertaux L."/>
            <person name="Bruley C."/>
            <person name="Garin J."/>
            <person name="Claverie J.M."/>
            <person name="Abergel C."/>
        </authorList>
    </citation>
    <scope>NUCLEOTIDE SEQUENCE [LARGE SCALE GENOMIC DNA]</scope>
</reference>
<dbReference type="GeneID" id="16605196"/>
<dbReference type="RefSeq" id="YP_008436471.1">
    <property type="nucleotide sequence ID" value="NC_022098.1"/>
</dbReference>
<dbReference type="KEGG" id="vg:16605196"/>
<gene>
    <name evidence="2" type="ORF">psal_cds_35</name>
</gene>
<accession>S4VSM8</accession>
<feature type="compositionally biased region" description="Basic and acidic residues" evidence="1">
    <location>
        <begin position="28"/>
        <end position="47"/>
    </location>
</feature>
<proteinExistence type="predicted"/>
<keyword evidence="3" id="KW-1185">Reference proteome</keyword>
<evidence type="ECO:0000313" key="3">
    <source>
        <dbReference type="Proteomes" id="UP000204584"/>
    </source>
</evidence>
<evidence type="ECO:0000313" key="2">
    <source>
        <dbReference type="EMBL" id="AGO83409.1"/>
    </source>
</evidence>
<evidence type="ECO:0000256" key="1">
    <source>
        <dbReference type="SAM" id="MobiDB-lite"/>
    </source>
</evidence>
<sequence length="250" mass="27179">MAAKAARVTKAKAKGFNYIGAPVVPEPQSDRPDDSPKPRASHADDSCTVRTDPAHLTPRASDEAAAVAPDTPLYSSPESVIAAFCFCPLAGNDYASTVDNDSNDVKPVERDGRRGPVPLSKRFAVTMPLMSIAWRAPKSKYGGPCTESIGFRLLDAKDAGDGIARHRADAMCDYGEARKTTMMIATNNVPPPAAVARLGASRRNCRSDPRRRAKLGQVCRERIRVCDGAFWRPVAYRRRHYGSPHAHRGH</sequence>
<dbReference type="Proteomes" id="UP000204584">
    <property type="component" value="Segment"/>
</dbReference>
<organism evidence="2 3">
    <name type="scientific">Pandoravirus salinus</name>
    <dbReference type="NCBI Taxonomy" id="1349410"/>
    <lineage>
        <taxon>Viruses</taxon>
        <taxon>Pandoravirus</taxon>
    </lineage>
</organism>
<dbReference type="EMBL" id="KC977571">
    <property type="protein sequence ID" value="AGO83409.1"/>
    <property type="molecule type" value="Genomic_DNA"/>
</dbReference>
<protein>
    <submittedName>
        <fullName evidence="2">Uncharacterized protein</fullName>
    </submittedName>
</protein>
<feature type="region of interest" description="Disordered" evidence="1">
    <location>
        <begin position="17"/>
        <end position="52"/>
    </location>
</feature>